<keyword evidence="3" id="KW-1185">Reference proteome</keyword>
<protein>
    <submittedName>
        <fullName evidence="2">Uncharacterized protein</fullName>
    </submittedName>
</protein>
<comment type="caution">
    <text evidence="2">The sequence shown here is derived from an EMBL/GenBank/DDBJ whole genome shotgun (WGS) entry which is preliminary data.</text>
</comment>
<name>M1YWS4_NITG3</name>
<evidence type="ECO:0000313" key="2">
    <source>
        <dbReference type="EMBL" id="CCQ89741.1"/>
    </source>
</evidence>
<feature type="region of interest" description="Disordered" evidence="1">
    <location>
        <begin position="1"/>
        <end position="29"/>
    </location>
</feature>
<dbReference type="AlphaFoldDB" id="M1YWS4"/>
<proteinExistence type="predicted"/>
<gene>
    <name evidence="2" type="ORF">NITGR_160051</name>
</gene>
<evidence type="ECO:0000313" key="3">
    <source>
        <dbReference type="Proteomes" id="UP000011704"/>
    </source>
</evidence>
<dbReference type="InParanoid" id="M1YWS4"/>
<dbReference type="EMBL" id="CAQJ01000018">
    <property type="protein sequence ID" value="CCQ89741.1"/>
    <property type="molecule type" value="Genomic_DNA"/>
</dbReference>
<dbReference type="STRING" id="1266370.NITGR_160051"/>
<reference evidence="2 3" key="1">
    <citation type="journal article" date="2013" name="Front. Microbiol.">
        <title>The genome of Nitrospina gracilis illuminates the metabolism and evolution of the major marine nitrite oxidizer.</title>
        <authorList>
            <person name="Luecker S."/>
            <person name="Nowka B."/>
            <person name="Rattei T."/>
            <person name="Spieck E."/>
            <person name="and Daims H."/>
        </authorList>
    </citation>
    <scope>NUCLEOTIDE SEQUENCE [LARGE SCALE GENOMIC DNA]</scope>
    <source>
        <strain evidence="2 3">3/211</strain>
    </source>
</reference>
<dbReference type="Proteomes" id="UP000011704">
    <property type="component" value="Unassembled WGS sequence"/>
</dbReference>
<sequence>MPESGEKGKIFQNKAGGAESLLNQGDSGRLAESVERVPGLYPGAGADFGHTALPKTKSQNEAVLQFQAVGRLSLRRMATALRANDGLRARTVSEADGYCPTVSAMVRGRAPQ</sequence>
<organism evidence="2 3">
    <name type="scientific">Nitrospina gracilis (strain 3/211)</name>
    <dbReference type="NCBI Taxonomy" id="1266370"/>
    <lineage>
        <taxon>Bacteria</taxon>
        <taxon>Pseudomonadati</taxon>
        <taxon>Nitrospinota/Tectimicrobiota group</taxon>
        <taxon>Nitrospinota</taxon>
        <taxon>Nitrospinia</taxon>
        <taxon>Nitrospinales</taxon>
        <taxon>Nitrospinaceae</taxon>
        <taxon>Nitrospina</taxon>
    </lineage>
</organism>
<evidence type="ECO:0000256" key="1">
    <source>
        <dbReference type="SAM" id="MobiDB-lite"/>
    </source>
</evidence>
<dbReference type="HOGENOM" id="CLU_2143205_0_0_0"/>
<accession>M1YWS4</accession>